<organism evidence="4">
    <name type="scientific">Angiostrongylus costaricensis</name>
    <name type="common">Nematode worm</name>
    <dbReference type="NCBI Taxonomy" id="334426"/>
    <lineage>
        <taxon>Eukaryota</taxon>
        <taxon>Metazoa</taxon>
        <taxon>Ecdysozoa</taxon>
        <taxon>Nematoda</taxon>
        <taxon>Chromadorea</taxon>
        <taxon>Rhabditida</taxon>
        <taxon>Rhabditina</taxon>
        <taxon>Rhabditomorpha</taxon>
        <taxon>Strongyloidea</taxon>
        <taxon>Metastrongylidae</taxon>
        <taxon>Angiostrongylus</taxon>
    </lineage>
</organism>
<evidence type="ECO:0000313" key="4">
    <source>
        <dbReference type="WBParaSite" id="ACOC_0000248101-mRNA-1"/>
    </source>
</evidence>
<dbReference type="WBParaSite" id="ACOC_0000248101-mRNA-1">
    <property type="protein sequence ID" value="ACOC_0000248101-mRNA-1"/>
    <property type="gene ID" value="ACOC_0000248101"/>
</dbReference>
<gene>
    <name evidence="2" type="ORF">ACOC_LOCUS2482</name>
</gene>
<keyword evidence="3" id="KW-1185">Reference proteome</keyword>
<reference evidence="2 3" key="2">
    <citation type="submission" date="2018-11" db="EMBL/GenBank/DDBJ databases">
        <authorList>
            <consortium name="Pathogen Informatics"/>
        </authorList>
    </citation>
    <scope>NUCLEOTIDE SEQUENCE [LARGE SCALE GENOMIC DNA]</scope>
    <source>
        <strain evidence="2 3">Costa Rica</strain>
    </source>
</reference>
<evidence type="ECO:0000313" key="2">
    <source>
        <dbReference type="EMBL" id="VDM54067.1"/>
    </source>
</evidence>
<proteinExistence type="predicted"/>
<reference evidence="4" key="1">
    <citation type="submission" date="2016-04" db="UniProtKB">
        <authorList>
            <consortium name="WormBaseParasite"/>
        </authorList>
    </citation>
    <scope>IDENTIFICATION</scope>
</reference>
<feature type="region of interest" description="Disordered" evidence="1">
    <location>
        <begin position="1"/>
        <end position="27"/>
    </location>
</feature>
<dbReference type="AlphaFoldDB" id="A0A158PEV8"/>
<protein>
    <submittedName>
        <fullName evidence="4">Transposase</fullName>
    </submittedName>
</protein>
<dbReference type="OrthoDB" id="5900537at2759"/>
<evidence type="ECO:0000256" key="1">
    <source>
        <dbReference type="SAM" id="MobiDB-lite"/>
    </source>
</evidence>
<sequence>MRSRRDDARSIPFHTSKGWDPKLRSGQRSKIKDAVPYAKQSKIRWAGQVMRMTTDGLEPLVTGFPEMSNVLQEEHQPDGQFWRLSFDITDSAMKLLREELPVER</sequence>
<evidence type="ECO:0000313" key="3">
    <source>
        <dbReference type="Proteomes" id="UP000267027"/>
    </source>
</evidence>
<dbReference type="EMBL" id="UYYA01000507">
    <property type="protein sequence ID" value="VDM54067.1"/>
    <property type="molecule type" value="Genomic_DNA"/>
</dbReference>
<name>A0A158PEV8_ANGCS</name>
<accession>A0A158PEV8</accession>
<dbReference type="Proteomes" id="UP000267027">
    <property type="component" value="Unassembled WGS sequence"/>
</dbReference>